<dbReference type="EMBL" id="BLIP01000001">
    <property type="protein sequence ID" value="GFE23081.1"/>
    <property type="molecule type" value="Genomic_DNA"/>
</dbReference>
<comment type="caution">
    <text evidence="3">The sequence shown here is derived from an EMBL/GenBank/DDBJ whole genome shotgun (WGS) entry which is preliminary data.</text>
</comment>
<feature type="region of interest" description="Disordered" evidence="1">
    <location>
        <begin position="41"/>
        <end position="81"/>
    </location>
</feature>
<dbReference type="RefSeq" id="WP_158686035.1">
    <property type="nucleotide sequence ID" value="NZ_BMSS01000003.1"/>
</dbReference>
<accession>A0A640TL43</accession>
<protein>
    <submittedName>
        <fullName evidence="3">Uncharacterized protein</fullName>
    </submittedName>
</protein>
<name>A0A640TL43_STRNI</name>
<feature type="transmembrane region" description="Helical" evidence="2">
    <location>
        <begin position="88"/>
        <end position="106"/>
    </location>
</feature>
<sequence length="204" mass="21623">MVSATTDAIQAATGVAALVVSVLALRETRLLRVKDASSKSTGAAVSPAPRPKAPEPPSPASTAAEPRDTQRLPALTQPATSGPTTQWVVARAVLVGAIYGFLFDALHDWPLLQLTLSFGVLAIAIGLFVSLRFAPLERTKKTKLLGIVGGLLGASVASIFTAFTTRKQSLPTQWDIVSAVALLVVLVVWFLVDKRRADRQQPPH</sequence>
<dbReference type="AlphaFoldDB" id="A0A640TL43"/>
<organism evidence="3 4">
    <name type="scientific">Streptomyces nigrescens</name>
    <dbReference type="NCBI Taxonomy" id="1920"/>
    <lineage>
        <taxon>Bacteria</taxon>
        <taxon>Bacillati</taxon>
        <taxon>Actinomycetota</taxon>
        <taxon>Actinomycetes</taxon>
        <taxon>Kitasatosporales</taxon>
        <taxon>Streptomycetaceae</taxon>
        <taxon>Streptomyces</taxon>
    </lineage>
</organism>
<dbReference type="Proteomes" id="UP000429552">
    <property type="component" value="Unassembled WGS sequence"/>
</dbReference>
<feature type="transmembrane region" description="Helical" evidence="2">
    <location>
        <begin position="144"/>
        <end position="164"/>
    </location>
</feature>
<reference evidence="3 4" key="1">
    <citation type="submission" date="2019-12" db="EMBL/GenBank/DDBJ databases">
        <title>Whole genome shotgun sequence of Streptomyces libani subsp. libani NBRC 13452.</title>
        <authorList>
            <person name="Ichikawa N."/>
            <person name="Kimura A."/>
            <person name="Kitahashi Y."/>
            <person name="Komaki H."/>
            <person name="Tamura T."/>
        </authorList>
    </citation>
    <scope>NUCLEOTIDE SEQUENCE [LARGE SCALE GENOMIC DNA]</scope>
    <source>
        <strain evidence="3 4">NBRC 13452</strain>
    </source>
</reference>
<evidence type="ECO:0000313" key="3">
    <source>
        <dbReference type="EMBL" id="GFE23081.1"/>
    </source>
</evidence>
<evidence type="ECO:0000313" key="4">
    <source>
        <dbReference type="Proteomes" id="UP000429552"/>
    </source>
</evidence>
<keyword evidence="2" id="KW-0472">Membrane</keyword>
<evidence type="ECO:0000256" key="1">
    <source>
        <dbReference type="SAM" id="MobiDB-lite"/>
    </source>
</evidence>
<feature type="compositionally biased region" description="Pro residues" evidence="1">
    <location>
        <begin position="48"/>
        <end position="59"/>
    </location>
</feature>
<feature type="transmembrane region" description="Helical" evidence="2">
    <location>
        <begin position="112"/>
        <end position="132"/>
    </location>
</feature>
<gene>
    <name evidence="3" type="ORF">Sliba_35340</name>
</gene>
<feature type="transmembrane region" description="Helical" evidence="2">
    <location>
        <begin position="176"/>
        <end position="192"/>
    </location>
</feature>
<proteinExistence type="predicted"/>
<keyword evidence="2" id="KW-1133">Transmembrane helix</keyword>
<keyword evidence="2" id="KW-0812">Transmembrane</keyword>
<evidence type="ECO:0000256" key="2">
    <source>
        <dbReference type="SAM" id="Phobius"/>
    </source>
</evidence>